<gene>
    <name evidence="2" type="ORF">MRATA1EN1_LOCUS3328</name>
</gene>
<feature type="region of interest" description="Disordered" evidence="1">
    <location>
        <begin position="180"/>
        <end position="206"/>
    </location>
</feature>
<dbReference type="Proteomes" id="UP001176941">
    <property type="component" value="Chromosome 11"/>
</dbReference>
<evidence type="ECO:0000313" key="2">
    <source>
        <dbReference type="EMBL" id="CAI9154366.1"/>
    </source>
</evidence>
<organism evidence="2 3">
    <name type="scientific">Rangifer tarandus platyrhynchus</name>
    <name type="common">Svalbard reindeer</name>
    <dbReference type="NCBI Taxonomy" id="3082113"/>
    <lineage>
        <taxon>Eukaryota</taxon>
        <taxon>Metazoa</taxon>
        <taxon>Chordata</taxon>
        <taxon>Craniata</taxon>
        <taxon>Vertebrata</taxon>
        <taxon>Euteleostomi</taxon>
        <taxon>Mammalia</taxon>
        <taxon>Eutheria</taxon>
        <taxon>Laurasiatheria</taxon>
        <taxon>Artiodactyla</taxon>
        <taxon>Ruminantia</taxon>
        <taxon>Pecora</taxon>
        <taxon>Cervidae</taxon>
        <taxon>Odocoileinae</taxon>
        <taxon>Rangifer</taxon>
    </lineage>
</organism>
<feature type="region of interest" description="Disordered" evidence="1">
    <location>
        <begin position="261"/>
        <end position="281"/>
    </location>
</feature>
<feature type="region of interest" description="Disordered" evidence="1">
    <location>
        <begin position="70"/>
        <end position="113"/>
    </location>
</feature>
<evidence type="ECO:0000313" key="3">
    <source>
        <dbReference type="Proteomes" id="UP001176941"/>
    </source>
</evidence>
<reference evidence="2" key="1">
    <citation type="submission" date="2023-04" db="EMBL/GenBank/DDBJ databases">
        <authorList>
            <consortium name="ELIXIR-Norway"/>
        </authorList>
    </citation>
    <scope>NUCLEOTIDE SEQUENCE [LARGE SCALE GENOMIC DNA]</scope>
</reference>
<accession>A0ABN8Y3E7</accession>
<proteinExistence type="predicted"/>
<name>A0ABN8Y3E7_RANTA</name>
<evidence type="ECO:0000256" key="1">
    <source>
        <dbReference type="SAM" id="MobiDB-lite"/>
    </source>
</evidence>
<protein>
    <submittedName>
        <fullName evidence="2">Uncharacterized protein</fullName>
    </submittedName>
</protein>
<keyword evidence="3" id="KW-1185">Reference proteome</keyword>
<sequence length="396" mass="41627">MILRAQLQKTKELLAPPLPENKLPSCTDFVLVAADLSGTLQRSDTALEPANKRHNQCTTAITGATVSASPSLLSCPRTESGAPSVGGCPDPQQMAGPSPHSASRPPVRRDAARPGAWDEALGMLSGTVLPWRHRNCTVRDHQERNVWAVWKADVTWCEMGSDGPGLVEAPACRCQLSQGSKRTSSSSSSRESWASSQQAPCSVTEEAKAPKVAFRSSLSAEAILTEAKCEPPELADLCSQKACLLTLGYISSPQAASGEQLSKCKPSAQDQGPTVCTPPDPGDTLDVTLIMSLGHHESPGSSVNTAGCPQRTGLHPYTLGERGRLALGNRWARAREGSRAGPGPSVRREKTTAVPGRGAPVGSQEPDPPGYKKALAHPDPGPAGYRSPSRNAMGLG</sequence>
<dbReference type="EMBL" id="OX459947">
    <property type="protein sequence ID" value="CAI9154366.1"/>
    <property type="molecule type" value="Genomic_DNA"/>
</dbReference>
<feature type="compositionally biased region" description="Low complexity" evidence="1">
    <location>
        <begin position="180"/>
        <end position="198"/>
    </location>
</feature>
<feature type="region of interest" description="Disordered" evidence="1">
    <location>
        <begin position="296"/>
        <end position="396"/>
    </location>
</feature>